<evidence type="ECO:0000256" key="1">
    <source>
        <dbReference type="SAM" id="Phobius"/>
    </source>
</evidence>
<keyword evidence="2" id="KW-0808">Transferase</keyword>
<feature type="transmembrane region" description="Helical" evidence="1">
    <location>
        <begin position="230"/>
        <end position="247"/>
    </location>
</feature>
<feature type="transmembrane region" description="Helical" evidence="1">
    <location>
        <begin position="309"/>
        <end position="328"/>
    </location>
</feature>
<feature type="transmembrane region" description="Helical" evidence="1">
    <location>
        <begin position="334"/>
        <end position="352"/>
    </location>
</feature>
<feature type="transmembrane region" description="Helical" evidence="1">
    <location>
        <begin position="184"/>
        <end position="201"/>
    </location>
</feature>
<dbReference type="KEGG" id="amuc:Pan181_12880"/>
<feature type="transmembrane region" description="Helical" evidence="1">
    <location>
        <begin position="364"/>
        <end position="387"/>
    </location>
</feature>
<feature type="transmembrane region" description="Helical" evidence="1">
    <location>
        <begin position="95"/>
        <end position="111"/>
    </location>
</feature>
<keyword evidence="2" id="KW-0548">Nucleotidyltransferase</keyword>
<feature type="transmembrane region" description="Helical" evidence="1">
    <location>
        <begin position="117"/>
        <end position="135"/>
    </location>
</feature>
<keyword evidence="1" id="KW-0472">Membrane</keyword>
<accession>A0A518AK46</accession>
<feature type="transmembrane region" description="Helical" evidence="1">
    <location>
        <begin position="433"/>
        <end position="454"/>
    </location>
</feature>
<dbReference type="InterPro" id="IPR037997">
    <property type="entry name" value="Dgk1-like"/>
</dbReference>
<dbReference type="GO" id="GO:0004143">
    <property type="term" value="F:ATP-dependent diacylglycerol kinase activity"/>
    <property type="evidence" value="ECO:0007669"/>
    <property type="project" value="InterPro"/>
</dbReference>
<feature type="transmembrane region" description="Helical" evidence="1">
    <location>
        <begin position="156"/>
        <end position="172"/>
    </location>
</feature>
<organism evidence="2 3">
    <name type="scientific">Aeoliella mucimassa</name>
    <dbReference type="NCBI Taxonomy" id="2527972"/>
    <lineage>
        <taxon>Bacteria</taxon>
        <taxon>Pseudomonadati</taxon>
        <taxon>Planctomycetota</taxon>
        <taxon>Planctomycetia</taxon>
        <taxon>Pirellulales</taxon>
        <taxon>Lacipirellulaceae</taxon>
        <taxon>Aeoliella</taxon>
    </lineage>
</organism>
<keyword evidence="3" id="KW-1185">Reference proteome</keyword>
<dbReference type="GO" id="GO:0016779">
    <property type="term" value="F:nucleotidyltransferase activity"/>
    <property type="evidence" value="ECO:0007669"/>
    <property type="project" value="UniProtKB-KW"/>
</dbReference>
<dbReference type="EMBL" id="CP036278">
    <property type="protein sequence ID" value="QDU55102.1"/>
    <property type="molecule type" value="Genomic_DNA"/>
</dbReference>
<feature type="transmembrane region" description="Helical" evidence="1">
    <location>
        <begin position="279"/>
        <end position="297"/>
    </location>
</feature>
<feature type="transmembrane region" description="Helical" evidence="1">
    <location>
        <begin position="393"/>
        <end position="412"/>
    </location>
</feature>
<proteinExistence type="predicted"/>
<dbReference type="PANTHER" id="PTHR31303:SF1">
    <property type="entry name" value="CTP-DEPENDENT DIACYLGLYCEROL KINASE 1"/>
    <property type="match status" value="1"/>
</dbReference>
<keyword evidence="1" id="KW-0812">Transmembrane</keyword>
<dbReference type="OrthoDB" id="1117602at2"/>
<dbReference type="AlphaFoldDB" id="A0A518AK46"/>
<keyword evidence="1" id="KW-1133">Transmembrane helix</keyword>
<protein>
    <submittedName>
        <fullName evidence="2">Cytidylyltransferase family protein</fullName>
    </submittedName>
</protein>
<dbReference type="PANTHER" id="PTHR31303">
    <property type="entry name" value="CTP-DEPENDENT DIACYLGLYCEROL KINASE 1"/>
    <property type="match status" value="1"/>
</dbReference>
<dbReference type="Proteomes" id="UP000315750">
    <property type="component" value="Chromosome"/>
</dbReference>
<name>A0A518AK46_9BACT</name>
<feature type="transmembrane region" description="Helical" evidence="1">
    <location>
        <begin position="63"/>
        <end position="83"/>
    </location>
</feature>
<reference evidence="2 3" key="1">
    <citation type="submission" date="2019-02" db="EMBL/GenBank/DDBJ databases">
        <title>Deep-cultivation of Planctomycetes and their phenomic and genomic characterization uncovers novel biology.</title>
        <authorList>
            <person name="Wiegand S."/>
            <person name="Jogler M."/>
            <person name="Boedeker C."/>
            <person name="Pinto D."/>
            <person name="Vollmers J."/>
            <person name="Rivas-Marin E."/>
            <person name="Kohn T."/>
            <person name="Peeters S.H."/>
            <person name="Heuer A."/>
            <person name="Rast P."/>
            <person name="Oberbeckmann S."/>
            <person name="Bunk B."/>
            <person name="Jeske O."/>
            <person name="Meyerdierks A."/>
            <person name="Storesund J.E."/>
            <person name="Kallscheuer N."/>
            <person name="Luecker S."/>
            <person name="Lage O.M."/>
            <person name="Pohl T."/>
            <person name="Merkel B.J."/>
            <person name="Hornburger P."/>
            <person name="Mueller R.-W."/>
            <person name="Bruemmer F."/>
            <person name="Labrenz M."/>
            <person name="Spormann A.M."/>
            <person name="Op den Camp H."/>
            <person name="Overmann J."/>
            <person name="Amann R."/>
            <person name="Jetten M.S.M."/>
            <person name="Mascher T."/>
            <person name="Medema M.H."/>
            <person name="Devos D.P."/>
            <person name="Kaster A.-K."/>
            <person name="Ovreas L."/>
            <person name="Rohde M."/>
            <person name="Galperin M.Y."/>
            <person name="Jogler C."/>
        </authorList>
    </citation>
    <scope>NUCLEOTIDE SEQUENCE [LARGE SCALE GENOMIC DNA]</scope>
    <source>
        <strain evidence="2 3">Pan181</strain>
    </source>
</reference>
<evidence type="ECO:0000313" key="3">
    <source>
        <dbReference type="Proteomes" id="UP000315750"/>
    </source>
</evidence>
<feature type="transmembrane region" description="Helical" evidence="1">
    <location>
        <begin position="6"/>
        <end position="29"/>
    </location>
</feature>
<gene>
    <name evidence="2" type="ORF">Pan181_12880</name>
</gene>
<evidence type="ECO:0000313" key="2">
    <source>
        <dbReference type="EMBL" id="QDU55102.1"/>
    </source>
</evidence>
<sequence>MDWQADLLPAALLGGAFVLLLVIAEAWTVLASPAPERPRKLVHLVGGLICLSFPWLLRSPWTVGVLAIGLTVLFVASRSLGMLRCLHGVERKSRGVEYYPAMVFTLFWLAHERPWLYAASLLALAVADALAALVGKRYGRILYEVDDEKRSLEGSLTFFLAALVAIGLPLVLSNEATLPSFYDRLPIAVVTAILVTLFEAISRHGRDNLWVPLGTYMVLSRLTGAAENEAYYQVLSLSSACLIVGVLGMFSRALNVGATLTLMLAVYGCWALASFDWALPLLSAVVVSSLVCIWLPPTWPLRARAMLHMVLPVVLVAAAGDLCAIADRTYAYDLLYAAFVGGCLMVLVQNLWHGEIRRRRTGGVPMAVWCAGISLLATGAIAVPLWIREIGMTLQFAVLLLAIAAIACIWHDRLFMGYAPHTQRPALVARRHLSIALAMAACAAMQASGLIPLLSPR</sequence>
<dbReference type="RefSeq" id="WP_145246001.1">
    <property type="nucleotide sequence ID" value="NZ_CP036278.1"/>
</dbReference>